<dbReference type="EnsemblPlants" id="Solyc10g050063.1.1">
    <property type="protein sequence ID" value="Solyc10g050063.1.1"/>
    <property type="gene ID" value="Solyc10g050063.1"/>
</dbReference>
<evidence type="ECO:0000313" key="1">
    <source>
        <dbReference type="EnsemblPlants" id="Solyc10g050063.1.1"/>
    </source>
</evidence>
<accession>A0A3Q7IG18</accession>
<dbReference type="AlphaFoldDB" id="A0A3Q7IG18"/>
<reference evidence="1" key="1">
    <citation type="journal article" date="2012" name="Nature">
        <title>The tomato genome sequence provides insights into fleshy fruit evolution.</title>
        <authorList>
            <consortium name="Tomato Genome Consortium"/>
        </authorList>
    </citation>
    <scope>NUCLEOTIDE SEQUENCE [LARGE SCALE GENOMIC DNA]</scope>
    <source>
        <strain evidence="1">cv. Heinz 1706</strain>
    </source>
</reference>
<keyword evidence="2" id="KW-1185">Reference proteome</keyword>
<organism evidence="1">
    <name type="scientific">Solanum lycopersicum</name>
    <name type="common">Tomato</name>
    <name type="synonym">Lycopersicon esculentum</name>
    <dbReference type="NCBI Taxonomy" id="4081"/>
    <lineage>
        <taxon>Eukaryota</taxon>
        <taxon>Viridiplantae</taxon>
        <taxon>Streptophyta</taxon>
        <taxon>Embryophyta</taxon>
        <taxon>Tracheophyta</taxon>
        <taxon>Spermatophyta</taxon>
        <taxon>Magnoliopsida</taxon>
        <taxon>eudicotyledons</taxon>
        <taxon>Gunneridae</taxon>
        <taxon>Pentapetalae</taxon>
        <taxon>asterids</taxon>
        <taxon>lamiids</taxon>
        <taxon>Solanales</taxon>
        <taxon>Solanaceae</taxon>
        <taxon>Solanoideae</taxon>
        <taxon>Solaneae</taxon>
        <taxon>Solanum</taxon>
        <taxon>Solanum subgen. Lycopersicon</taxon>
    </lineage>
</organism>
<dbReference type="InParanoid" id="A0A3Q7IG18"/>
<dbReference type="Gramene" id="Solyc10g050063.1.1">
    <property type="protein sequence ID" value="Solyc10g050063.1.1"/>
    <property type="gene ID" value="Solyc10g050063.1"/>
</dbReference>
<evidence type="ECO:0000313" key="2">
    <source>
        <dbReference type="Proteomes" id="UP000004994"/>
    </source>
</evidence>
<dbReference type="Proteomes" id="UP000004994">
    <property type="component" value="Chromosome 10"/>
</dbReference>
<proteinExistence type="predicted"/>
<protein>
    <submittedName>
        <fullName evidence="1">Uncharacterized protein</fullName>
    </submittedName>
</protein>
<sequence length="134" mass="15458">MWSLAEEEQWKIEVVELSISRTMEDGKFFMKWRFYSSTVGGSLLQSLRLQLKKLQRQTLSFATILARNYCEIEGNRGLKTQSLATILSRNCCEIEGTGGLKKCGGGSLDCKWIYGWIEQMDFSREESFLTKYTN</sequence>
<name>A0A3Q7IG18_SOLLC</name>
<reference evidence="1" key="2">
    <citation type="submission" date="2019-01" db="UniProtKB">
        <authorList>
            <consortium name="EnsemblPlants"/>
        </authorList>
    </citation>
    <scope>IDENTIFICATION</scope>
    <source>
        <strain evidence="1">cv. Heinz 1706</strain>
    </source>
</reference>